<accession>A0AAV5CCH4</accession>
<name>A0AAV5CCH4_ELECO</name>
<sequence length="95" mass="9840">MRAHVVASLLGEASVPIRARPRLRPSPSSLFDEVLPSEAASLISLCSVGPHRRFLPGGGQDLSRSSTPAVDKSLAPSASSLWLPVGGSILSAARL</sequence>
<reference evidence="1" key="2">
    <citation type="submission" date="2021-12" db="EMBL/GenBank/DDBJ databases">
        <title>Resequencing data analysis of finger millet.</title>
        <authorList>
            <person name="Hatakeyama M."/>
            <person name="Aluri S."/>
            <person name="Balachadran M.T."/>
            <person name="Sivarajan S.R."/>
            <person name="Poveda L."/>
            <person name="Shimizu-Inatsugi R."/>
            <person name="Schlapbach R."/>
            <person name="Sreeman S.M."/>
            <person name="Shimizu K.K."/>
        </authorList>
    </citation>
    <scope>NUCLEOTIDE SEQUENCE</scope>
</reference>
<gene>
    <name evidence="1" type="primary">ga12525</name>
    <name evidence="1" type="ORF">PR202_ga12525</name>
</gene>
<dbReference type="EMBL" id="BQKI01000006">
    <property type="protein sequence ID" value="GJM95747.1"/>
    <property type="molecule type" value="Genomic_DNA"/>
</dbReference>
<proteinExistence type="predicted"/>
<dbReference type="Proteomes" id="UP001054889">
    <property type="component" value="Unassembled WGS sequence"/>
</dbReference>
<dbReference type="AlphaFoldDB" id="A0AAV5CCH4"/>
<comment type="caution">
    <text evidence="1">The sequence shown here is derived from an EMBL/GenBank/DDBJ whole genome shotgun (WGS) entry which is preliminary data.</text>
</comment>
<evidence type="ECO:0000313" key="1">
    <source>
        <dbReference type="EMBL" id="GJM95747.1"/>
    </source>
</evidence>
<organism evidence="1 2">
    <name type="scientific">Eleusine coracana subsp. coracana</name>
    <dbReference type="NCBI Taxonomy" id="191504"/>
    <lineage>
        <taxon>Eukaryota</taxon>
        <taxon>Viridiplantae</taxon>
        <taxon>Streptophyta</taxon>
        <taxon>Embryophyta</taxon>
        <taxon>Tracheophyta</taxon>
        <taxon>Spermatophyta</taxon>
        <taxon>Magnoliopsida</taxon>
        <taxon>Liliopsida</taxon>
        <taxon>Poales</taxon>
        <taxon>Poaceae</taxon>
        <taxon>PACMAD clade</taxon>
        <taxon>Chloridoideae</taxon>
        <taxon>Cynodonteae</taxon>
        <taxon>Eleusininae</taxon>
        <taxon>Eleusine</taxon>
    </lineage>
</organism>
<keyword evidence="2" id="KW-1185">Reference proteome</keyword>
<evidence type="ECO:0000313" key="2">
    <source>
        <dbReference type="Proteomes" id="UP001054889"/>
    </source>
</evidence>
<protein>
    <submittedName>
        <fullName evidence="1">Uncharacterized protein</fullName>
    </submittedName>
</protein>
<reference evidence="1" key="1">
    <citation type="journal article" date="2018" name="DNA Res.">
        <title>Multiple hybrid de novo genome assembly of finger millet, an orphan allotetraploid crop.</title>
        <authorList>
            <person name="Hatakeyama M."/>
            <person name="Aluri S."/>
            <person name="Balachadran M.T."/>
            <person name="Sivarajan S.R."/>
            <person name="Patrignani A."/>
            <person name="Gruter S."/>
            <person name="Poveda L."/>
            <person name="Shimizu-Inatsugi R."/>
            <person name="Baeten J."/>
            <person name="Francoijs K.J."/>
            <person name="Nataraja K.N."/>
            <person name="Reddy Y.A.N."/>
            <person name="Phadnis S."/>
            <person name="Ravikumar R.L."/>
            <person name="Schlapbach R."/>
            <person name="Sreeman S.M."/>
            <person name="Shimizu K.K."/>
        </authorList>
    </citation>
    <scope>NUCLEOTIDE SEQUENCE</scope>
</reference>